<proteinExistence type="predicted"/>
<dbReference type="EMBL" id="VULN01000005">
    <property type="protein sequence ID" value="MSS81918.1"/>
    <property type="molecule type" value="Genomic_DNA"/>
</dbReference>
<accession>A0A6N7W1A5</accession>
<evidence type="ECO:0000259" key="1">
    <source>
        <dbReference type="PROSITE" id="PS50112"/>
    </source>
</evidence>
<dbReference type="SMART" id="SM00091">
    <property type="entry name" value="PAS"/>
    <property type="match status" value="1"/>
</dbReference>
<dbReference type="InterPro" id="IPR035965">
    <property type="entry name" value="PAS-like_dom_sf"/>
</dbReference>
<dbReference type="PROSITE" id="PS50112">
    <property type="entry name" value="PAS"/>
    <property type="match status" value="1"/>
</dbReference>
<name>A0A6N7W1A5_ACIFE</name>
<dbReference type="Gene3D" id="3.30.450.20">
    <property type="entry name" value="PAS domain"/>
    <property type="match status" value="1"/>
</dbReference>
<gene>
    <name evidence="2" type="ORF">FX155_04800</name>
</gene>
<dbReference type="Proteomes" id="UP000441455">
    <property type="component" value="Unassembled WGS sequence"/>
</dbReference>
<dbReference type="RefSeq" id="WP_154487914.1">
    <property type="nucleotide sequence ID" value="NZ_CALEXD010000031.1"/>
</dbReference>
<organism evidence="2 3">
    <name type="scientific">Acidaminococcus fermentans</name>
    <dbReference type="NCBI Taxonomy" id="905"/>
    <lineage>
        <taxon>Bacteria</taxon>
        <taxon>Bacillati</taxon>
        <taxon>Bacillota</taxon>
        <taxon>Negativicutes</taxon>
        <taxon>Acidaminococcales</taxon>
        <taxon>Acidaminococcaceae</taxon>
        <taxon>Acidaminococcus</taxon>
    </lineage>
</organism>
<sequence>MTELLQKMVDEAPFGMYVLDTERKILFWSGGAERITGYSREEMVGRHCYEGELDHIDQEGTHLCHDFCPMLATIYDGQSRQQPVFLKDRTGRRIPVMVHTEPLFKGDETLGAIEYFWVLPEGEYPVPEER</sequence>
<dbReference type="NCBIfam" id="TIGR00229">
    <property type="entry name" value="sensory_box"/>
    <property type="match status" value="1"/>
</dbReference>
<comment type="caution">
    <text evidence="2">The sequence shown here is derived from an EMBL/GenBank/DDBJ whole genome shotgun (WGS) entry which is preliminary data.</text>
</comment>
<dbReference type="InterPro" id="IPR000014">
    <property type="entry name" value="PAS"/>
</dbReference>
<dbReference type="Pfam" id="PF13426">
    <property type="entry name" value="PAS_9"/>
    <property type="match status" value="1"/>
</dbReference>
<dbReference type="AlphaFoldDB" id="A0A6N7W1A5"/>
<protein>
    <submittedName>
        <fullName evidence="2">PAS domain S-box protein</fullName>
    </submittedName>
</protein>
<feature type="domain" description="PAS" evidence="1">
    <location>
        <begin position="1"/>
        <end position="46"/>
    </location>
</feature>
<reference evidence="2 3" key="1">
    <citation type="submission" date="2019-08" db="EMBL/GenBank/DDBJ databases">
        <title>In-depth cultivation of the pig gut microbiome towards novel bacterial diversity and tailored functional studies.</title>
        <authorList>
            <person name="Wylensek D."/>
            <person name="Hitch T.C.A."/>
            <person name="Clavel T."/>
        </authorList>
    </citation>
    <scope>NUCLEOTIDE SEQUENCE [LARGE SCALE GENOMIC DNA]</scope>
    <source>
        <strain evidence="2 3">WCA-389-WT-5B</strain>
    </source>
</reference>
<evidence type="ECO:0000313" key="2">
    <source>
        <dbReference type="EMBL" id="MSS81918.1"/>
    </source>
</evidence>
<evidence type="ECO:0000313" key="3">
    <source>
        <dbReference type="Proteomes" id="UP000441455"/>
    </source>
</evidence>
<dbReference type="CDD" id="cd00130">
    <property type="entry name" value="PAS"/>
    <property type="match status" value="1"/>
</dbReference>
<dbReference type="SUPFAM" id="SSF55785">
    <property type="entry name" value="PYP-like sensor domain (PAS domain)"/>
    <property type="match status" value="1"/>
</dbReference>
<dbReference type="OrthoDB" id="1625460at2"/>